<accession>A0A2S9Y2I9</accession>
<evidence type="ECO:0000259" key="10">
    <source>
        <dbReference type="PROSITE" id="PS50109"/>
    </source>
</evidence>
<dbReference type="EMBL" id="PVNL01000121">
    <property type="protein sequence ID" value="PRP99309.1"/>
    <property type="molecule type" value="Genomic_DNA"/>
</dbReference>
<keyword evidence="6 11" id="KW-0418">Kinase</keyword>
<dbReference type="InterPro" id="IPR005467">
    <property type="entry name" value="His_kinase_dom"/>
</dbReference>
<dbReference type="SMART" id="SM00387">
    <property type="entry name" value="HATPase_c"/>
    <property type="match status" value="1"/>
</dbReference>
<dbReference type="RefSeq" id="WP_106093202.1">
    <property type="nucleotide sequence ID" value="NZ_PVNL01000121.1"/>
</dbReference>
<evidence type="ECO:0000256" key="8">
    <source>
        <dbReference type="ARBA" id="ARBA00023012"/>
    </source>
</evidence>
<dbReference type="CDD" id="cd00130">
    <property type="entry name" value="PAS"/>
    <property type="match status" value="1"/>
</dbReference>
<dbReference type="PROSITE" id="PS50011">
    <property type="entry name" value="PROTEIN_KINASE_DOM"/>
    <property type="match status" value="1"/>
</dbReference>
<dbReference type="Pfam" id="PF08448">
    <property type="entry name" value="PAS_4"/>
    <property type="match status" value="1"/>
</dbReference>
<dbReference type="InterPro" id="IPR000719">
    <property type="entry name" value="Prot_kinase_dom"/>
</dbReference>
<dbReference type="SMART" id="SM00388">
    <property type="entry name" value="HisKA"/>
    <property type="match status" value="1"/>
</dbReference>
<dbReference type="SUPFAM" id="SSF55785">
    <property type="entry name" value="PYP-like sensor domain (PAS domain)"/>
    <property type="match status" value="1"/>
</dbReference>
<dbReference type="PANTHER" id="PTHR43065:SF46">
    <property type="entry name" value="C4-DICARBOXYLATE TRANSPORT SENSOR PROTEIN DCTB"/>
    <property type="match status" value="1"/>
</dbReference>
<comment type="caution">
    <text evidence="11">The sequence shown here is derived from an EMBL/GenBank/DDBJ whole genome shotgun (WGS) entry which is preliminary data.</text>
</comment>
<evidence type="ECO:0000256" key="5">
    <source>
        <dbReference type="ARBA" id="ARBA00022741"/>
    </source>
</evidence>
<keyword evidence="7" id="KW-0067">ATP-binding</keyword>
<name>A0A2S9Y2I9_9BACT</name>
<dbReference type="InterPro" id="IPR013656">
    <property type="entry name" value="PAS_4"/>
</dbReference>
<keyword evidence="5" id="KW-0547">Nucleotide-binding</keyword>
<dbReference type="InterPro" id="IPR004358">
    <property type="entry name" value="Sig_transdc_His_kin-like_C"/>
</dbReference>
<dbReference type="InterPro" id="IPR036890">
    <property type="entry name" value="HATPase_C_sf"/>
</dbReference>
<dbReference type="Pfam" id="PF00512">
    <property type="entry name" value="HisKA"/>
    <property type="match status" value="1"/>
</dbReference>
<dbReference type="Gene3D" id="1.10.510.10">
    <property type="entry name" value="Transferase(Phosphotransferase) domain 1"/>
    <property type="match status" value="1"/>
</dbReference>
<gene>
    <name evidence="11" type="primary">kinE_2</name>
    <name evidence="11" type="ORF">ENSA7_63510</name>
</gene>
<evidence type="ECO:0000256" key="1">
    <source>
        <dbReference type="ARBA" id="ARBA00000085"/>
    </source>
</evidence>
<evidence type="ECO:0000256" key="4">
    <source>
        <dbReference type="ARBA" id="ARBA00022679"/>
    </source>
</evidence>
<dbReference type="InterPro" id="IPR003594">
    <property type="entry name" value="HATPase_dom"/>
</dbReference>
<dbReference type="Pfam" id="PF02518">
    <property type="entry name" value="HATPase_c"/>
    <property type="match status" value="1"/>
</dbReference>
<dbReference type="Gene3D" id="3.30.450.40">
    <property type="match status" value="1"/>
</dbReference>
<feature type="domain" description="Protein kinase" evidence="9">
    <location>
        <begin position="17"/>
        <end position="299"/>
    </location>
</feature>
<dbReference type="Proteomes" id="UP000238823">
    <property type="component" value="Unassembled WGS sequence"/>
</dbReference>
<dbReference type="SUPFAM" id="SSF55781">
    <property type="entry name" value="GAF domain-like"/>
    <property type="match status" value="1"/>
</dbReference>
<dbReference type="Pfam" id="PF13191">
    <property type="entry name" value="AAA_16"/>
    <property type="match status" value="1"/>
</dbReference>
<dbReference type="SMART" id="SM00220">
    <property type="entry name" value="S_TKc"/>
    <property type="match status" value="1"/>
</dbReference>
<dbReference type="CDD" id="cd00082">
    <property type="entry name" value="HisKA"/>
    <property type="match status" value="1"/>
</dbReference>
<keyword evidence="8" id="KW-0902">Two-component regulatory system</keyword>
<dbReference type="InterPro" id="IPR041664">
    <property type="entry name" value="AAA_16"/>
</dbReference>
<protein>
    <recommendedName>
        <fullName evidence="2">histidine kinase</fullName>
        <ecNumber evidence="2">2.7.13.3</ecNumber>
    </recommendedName>
</protein>
<proteinExistence type="predicted"/>
<feature type="domain" description="Histidine kinase" evidence="10">
    <location>
        <begin position="1666"/>
        <end position="1891"/>
    </location>
</feature>
<dbReference type="SUPFAM" id="SSF55874">
    <property type="entry name" value="ATPase domain of HSP90 chaperone/DNA topoisomerase II/histidine kinase"/>
    <property type="match status" value="1"/>
</dbReference>
<dbReference type="InterPro" id="IPR029016">
    <property type="entry name" value="GAF-like_dom_sf"/>
</dbReference>
<dbReference type="InterPro" id="IPR035965">
    <property type="entry name" value="PAS-like_dom_sf"/>
</dbReference>
<organism evidence="11 12">
    <name type="scientific">Enhygromyxa salina</name>
    <dbReference type="NCBI Taxonomy" id="215803"/>
    <lineage>
        <taxon>Bacteria</taxon>
        <taxon>Pseudomonadati</taxon>
        <taxon>Myxococcota</taxon>
        <taxon>Polyangia</taxon>
        <taxon>Nannocystales</taxon>
        <taxon>Nannocystaceae</taxon>
        <taxon>Enhygromyxa</taxon>
    </lineage>
</organism>
<evidence type="ECO:0000313" key="11">
    <source>
        <dbReference type="EMBL" id="PRP99309.1"/>
    </source>
</evidence>
<dbReference type="Gene3D" id="1.10.287.130">
    <property type="match status" value="1"/>
</dbReference>
<dbReference type="Pfam" id="PF00069">
    <property type="entry name" value="Pkinase"/>
    <property type="match status" value="1"/>
</dbReference>
<evidence type="ECO:0000259" key="9">
    <source>
        <dbReference type="PROSITE" id="PS50011"/>
    </source>
</evidence>
<reference evidence="11 12" key="1">
    <citation type="submission" date="2018-03" db="EMBL/GenBank/DDBJ databases">
        <title>Draft Genome Sequences of the Obligatory Marine Myxobacteria Enhygromyxa salina SWB007.</title>
        <authorList>
            <person name="Poehlein A."/>
            <person name="Moghaddam J.A."/>
            <person name="Harms H."/>
            <person name="Alanjari M."/>
            <person name="Koenig G.M."/>
            <person name="Daniel R."/>
            <person name="Schaeberle T.F."/>
        </authorList>
    </citation>
    <scope>NUCLEOTIDE SEQUENCE [LARGE SCALE GENOMIC DNA]</scope>
    <source>
        <strain evidence="11 12">SWB007</strain>
    </source>
</reference>
<keyword evidence="4 11" id="KW-0808">Transferase</keyword>
<evidence type="ECO:0000256" key="6">
    <source>
        <dbReference type="ARBA" id="ARBA00022777"/>
    </source>
</evidence>
<dbReference type="SMART" id="SM00065">
    <property type="entry name" value="GAF"/>
    <property type="match status" value="1"/>
</dbReference>
<sequence>MSHRDPATPSATPRPELAHQRVAGYSSVGVLQSSAGVQVHELERAGPAPSRVLANVYHVHDQLFAARVSHELQLLGAVEVEGFVPPLAVERVGDLLVVLRAPPPGVSLASLCASGGLSTALFCTIARGLTRILAGLHATGVLHRDIKPSSVWFDHSTGRVYLTDAGVAALLERERSDLADPDLIQARYGCVAPEQLSQVVRVVDARSDLYSVGAIFYQLLTGALPFPAVTVAALIDAQLGSAPRPLYGRVVGLPRVLAELVARLLEKTPARRYQTASGLLADLQRVVDAREHGDGDPWFEVGASERATGLMPATKLHGREFNARTMAIELGRARERRDRRLMVVHGEGGIGKSALLEAFESVVAGAAGTFAFGRYHAPDPSDGLGGLSGLSGLIEALTGVSKRLSLAPEHERASWREHLVAQVGPLLPLVTALVPGFESIVGRPPTGPLADGSARDAGRAGHALELALSRLFVALERIGTPVLVLDDLQWADARSIELLRALLLDHVQSPLLIVVACTSAALEPAAPLGQLLTELAQLGREPGVVALERLGREAFQQLLGELLGGEFADLVNRDSFLSLVAEQTANHPAAVKSYLVELAERGLLHRTPEGWAWTDDSPAPGSAEVPRSTNHLLAGEPAGGPAGAGAWDERERELLARAACLSRRFDPGALAELCELSPAALAAELHELERRRVLVCAGGELQFCDPQLRAAAHEWLAPRPRARVHATIAEGLLARHGLGSQLGTHAFALVHHRLSTVPELEGAEAFAGLAEARRLEVLEGCAVAGAHAVMLGARDVASAYLEFATALADAVPRSKVALGVELALSRAVVLAWSQRDADADAAFEQLLARPLPAALVRDVVIAAIRSLVARGRSDDALELGLAGLARCGVEPSVTDLGAAASRVRAAWTAQPDWLDALHHGPELLVAELDAAMSILAALARALLGRDARSFACLACAHVELLVIHGFHRTAPAALAGLGLVLATRLGEADHGARLCDAANELCARAPAELEQGLWVESIAWLRVWPLSRPLDRSHARPRQLLREAVDHGALELAASIANAEVARSLAGAGELGGVSELIARGQRWSARLDGGRDAGGALDLRLAFAGHRRVVERLQRPLEAGVSGGWLGEAELERGSAATRAGVWIFQSVAQWLLGERAAATASVSRFVGELEHALAGSWTGALAVVMSAITASAQLSVGESIEPQARAQLDHARALAGGFAAQGWTNFSACAELVAAEHARGRGRIDQAFASYERACDLAETTDRSCVHALACERLLSLAQAHGRQATARGATLTAITRARRWGASELVAQLERGHPEHAELVAQASSLPTLGPPPVAASAIAPGDAREPVDSELLVGMLYLIGEDLDLDEVVSRVLEGALATSDAERGVLLLERDGELYEVARACQGARLIRVDDAVALAHAGDQLPVTAIDHAMRTGTALVLDDATTDPRFASDPYVQLTRPRSLLCTPISGPVGQIGALMLEHLQVVGVFSGDRLSALRVLASQAGATLGHARIHEALQRSQALFQTVVSGAPDMIALLDRHGRIEFINHLGGFPGDPASLIGMDAALLLGANAAPRWRAAVANVRETGEQQEFEIELELPDGTVHWYEIRVGAVGFGSRHGNLLSVSTNITGRKRAEAERLSLEAQLRQQQRLDSVGTLASGVAHEINNPIQGIMNYAELIAGRADDPALVGEFAQEILVESDRVATIVRNLLAFSRQDVDEPPELRRVEDLVATTLTLFRAVVTRDGIILRVDTPTGLPRVRCRPQQVQQVIMNLVTNARDAVRSMYPDPKRAPEGSNVIAISACAVEADQGPLVRLSVTDRGGGVPDHVRARIFDPFFTTKGRDQGTGLGLAVSHGIAGDHGGELWFETEPGVGSVFHLDLPGESA</sequence>
<dbReference type="InterPro" id="IPR036097">
    <property type="entry name" value="HisK_dim/P_sf"/>
</dbReference>
<dbReference type="Gene3D" id="3.30.565.10">
    <property type="entry name" value="Histidine kinase-like ATPase, C-terminal domain"/>
    <property type="match status" value="1"/>
</dbReference>
<dbReference type="Pfam" id="PF01590">
    <property type="entry name" value="GAF"/>
    <property type="match status" value="1"/>
</dbReference>
<dbReference type="SUPFAM" id="SSF56112">
    <property type="entry name" value="Protein kinase-like (PK-like)"/>
    <property type="match status" value="1"/>
</dbReference>
<dbReference type="OrthoDB" id="5521237at2"/>
<dbReference type="PANTHER" id="PTHR43065">
    <property type="entry name" value="SENSOR HISTIDINE KINASE"/>
    <property type="match status" value="1"/>
</dbReference>
<dbReference type="Gene3D" id="3.30.450.20">
    <property type="entry name" value="PAS domain"/>
    <property type="match status" value="1"/>
</dbReference>
<dbReference type="InterPro" id="IPR027417">
    <property type="entry name" value="P-loop_NTPase"/>
</dbReference>
<dbReference type="NCBIfam" id="TIGR00229">
    <property type="entry name" value="sensory_box"/>
    <property type="match status" value="1"/>
</dbReference>
<dbReference type="SUPFAM" id="SSF47384">
    <property type="entry name" value="Homodimeric domain of signal transducing histidine kinase"/>
    <property type="match status" value="1"/>
</dbReference>
<dbReference type="GO" id="GO:0005524">
    <property type="term" value="F:ATP binding"/>
    <property type="evidence" value="ECO:0007669"/>
    <property type="project" value="UniProtKB-KW"/>
</dbReference>
<dbReference type="PRINTS" id="PR00344">
    <property type="entry name" value="BCTRLSENSOR"/>
</dbReference>
<dbReference type="InterPro" id="IPR011009">
    <property type="entry name" value="Kinase-like_dom_sf"/>
</dbReference>
<dbReference type="InterPro" id="IPR000014">
    <property type="entry name" value="PAS"/>
</dbReference>
<comment type="catalytic activity">
    <reaction evidence="1">
        <text>ATP + protein L-histidine = ADP + protein N-phospho-L-histidine.</text>
        <dbReference type="EC" id="2.7.13.3"/>
    </reaction>
</comment>
<evidence type="ECO:0000256" key="2">
    <source>
        <dbReference type="ARBA" id="ARBA00012438"/>
    </source>
</evidence>
<dbReference type="EC" id="2.7.13.3" evidence="2"/>
<evidence type="ECO:0000256" key="7">
    <source>
        <dbReference type="ARBA" id="ARBA00022840"/>
    </source>
</evidence>
<dbReference type="GO" id="GO:0000155">
    <property type="term" value="F:phosphorelay sensor kinase activity"/>
    <property type="evidence" value="ECO:0007669"/>
    <property type="project" value="InterPro"/>
</dbReference>
<dbReference type="PROSITE" id="PS50109">
    <property type="entry name" value="HIS_KIN"/>
    <property type="match status" value="1"/>
</dbReference>
<evidence type="ECO:0000313" key="12">
    <source>
        <dbReference type="Proteomes" id="UP000238823"/>
    </source>
</evidence>
<dbReference type="InterPro" id="IPR003661">
    <property type="entry name" value="HisK_dim/P_dom"/>
</dbReference>
<keyword evidence="3" id="KW-0597">Phosphoprotein</keyword>
<dbReference type="InterPro" id="IPR003018">
    <property type="entry name" value="GAF"/>
</dbReference>
<dbReference type="SUPFAM" id="SSF52540">
    <property type="entry name" value="P-loop containing nucleoside triphosphate hydrolases"/>
    <property type="match status" value="1"/>
</dbReference>
<evidence type="ECO:0000256" key="3">
    <source>
        <dbReference type="ARBA" id="ARBA00022553"/>
    </source>
</evidence>